<organism evidence="1 2">
    <name type="scientific">Ganoderma sinense ZZ0214-1</name>
    <dbReference type="NCBI Taxonomy" id="1077348"/>
    <lineage>
        <taxon>Eukaryota</taxon>
        <taxon>Fungi</taxon>
        <taxon>Dikarya</taxon>
        <taxon>Basidiomycota</taxon>
        <taxon>Agaricomycotina</taxon>
        <taxon>Agaricomycetes</taxon>
        <taxon>Polyporales</taxon>
        <taxon>Polyporaceae</taxon>
        <taxon>Ganoderma</taxon>
    </lineage>
</organism>
<reference evidence="1 2" key="1">
    <citation type="journal article" date="2015" name="Sci. Rep.">
        <title>Chromosome-level genome map provides insights into diverse defense mechanisms in the medicinal fungus Ganoderma sinense.</title>
        <authorList>
            <person name="Zhu Y."/>
            <person name="Xu J."/>
            <person name="Sun C."/>
            <person name="Zhou S."/>
            <person name="Xu H."/>
            <person name="Nelson D.R."/>
            <person name="Qian J."/>
            <person name="Song J."/>
            <person name="Luo H."/>
            <person name="Xiang L."/>
            <person name="Li Y."/>
            <person name="Xu Z."/>
            <person name="Ji A."/>
            <person name="Wang L."/>
            <person name="Lu S."/>
            <person name="Hayward A."/>
            <person name="Sun W."/>
            <person name="Li X."/>
            <person name="Schwartz D.C."/>
            <person name="Wang Y."/>
            <person name="Chen S."/>
        </authorList>
    </citation>
    <scope>NUCLEOTIDE SEQUENCE [LARGE SCALE GENOMIC DNA]</scope>
    <source>
        <strain evidence="1 2">ZZ0214-1</strain>
    </source>
</reference>
<keyword evidence="2" id="KW-1185">Reference proteome</keyword>
<dbReference type="Proteomes" id="UP000230002">
    <property type="component" value="Unassembled WGS sequence"/>
</dbReference>
<evidence type="ECO:0000313" key="2">
    <source>
        <dbReference type="Proteomes" id="UP000230002"/>
    </source>
</evidence>
<sequence length="375" mass="41034">MGRFQAALVRSSPESLVLSVPYSNQVIIDILMPHASRLSSFTLAHCAISSSLTALSVRALRILHSALEWFPNLETLSLTWTLSLGAHGRYRGLPALTKTVHLPRLRHIEIEDKSSYISHFLSHLSFPATTSLALEPSYGRSSRHWPTTVPLFPGINPSPPAPTAELSLHLDFRGPRDDDRARWETRCDGHSARAVRVTLRRGAVSDAPTVCRFTRQLVDALAPAPAPGVTSLTVEGPFCDREYWEALLPDLPGLRHLACAGGDATKDIAGVLGTRLLSSQSGGFFPCARLEELVVGWDLPLGIDLGPEEVEWQALQRWVFVPARSVLDAWQVALVEQWLRHALGDLVGDIAVAGEICTAAVPSYYLRGISAIMHE</sequence>
<dbReference type="EMBL" id="AYKW01000034">
    <property type="protein sequence ID" value="PIL26998.1"/>
    <property type="molecule type" value="Genomic_DNA"/>
</dbReference>
<proteinExistence type="predicted"/>
<evidence type="ECO:0000313" key="1">
    <source>
        <dbReference type="EMBL" id="PIL26998.1"/>
    </source>
</evidence>
<gene>
    <name evidence="1" type="ORF">GSI_10137</name>
</gene>
<accession>A0A2G8S0C1</accession>
<dbReference type="AlphaFoldDB" id="A0A2G8S0C1"/>
<name>A0A2G8S0C1_9APHY</name>
<evidence type="ECO:0008006" key="3">
    <source>
        <dbReference type="Google" id="ProtNLM"/>
    </source>
</evidence>
<comment type="caution">
    <text evidence="1">The sequence shown here is derived from an EMBL/GenBank/DDBJ whole genome shotgun (WGS) entry which is preliminary data.</text>
</comment>
<dbReference type="SUPFAM" id="SSF52047">
    <property type="entry name" value="RNI-like"/>
    <property type="match status" value="1"/>
</dbReference>
<protein>
    <recommendedName>
        <fullName evidence="3">F-box domain-containing protein</fullName>
    </recommendedName>
</protein>